<dbReference type="EMBL" id="BPRH01002796">
    <property type="protein sequence ID" value="GJF18564.1"/>
    <property type="molecule type" value="Genomic_DNA"/>
</dbReference>
<gene>
    <name evidence="2" type="ORF">NGTWS1702_26740</name>
</gene>
<evidence type="ECO:0000313" key="2">
    <source>
        <dbReference type="EMBL" id="GJF18564.1"/>
    </source>
</evidence>
<dbReference type="InterPro" id="IPR034660">
    <property type="entry name" value="DinB/YfiT-like"/>
</dbReference>
<feature type="domain" description="Mycothiol-dependent maleylpyruvate isomerase metal-binding" evidence="1">
    <location>
        <begin position="12"/>
        <end position="155"/>
    </location>
</feature>
<organism evidence="2 3">
    <name type="scientific">Mycolicibacterium cyprinidarum</name>
    <dbReference type="NCBI Taxonomy" id="2860311"/>
    <lineage>
        <taxon>Bacteria</taxon>
        <taxon>Bacillati</taxon>
        <taxon>Actinomycetota</taxon>
        <taxon>Actinomycetes</taxon>
        <taxon>Mycobacteriales</taxon>
        <taxon>Mycobacteriaceae</taxon>
        <taxon>Mycolicibacterium</taxon>
    </lineage>
</organism>
<evidence type="ECO:0000313" key="3">
    <source>
        <dbReference type="Proteomes" id="UP001060504"/>
    </source>
</evidence>
<protein>
    <recommendedName>
        <fullName evidence="1">Mycothiol-dependent maleylpyruvate isomerase metal-binding domain-containing protein</fullName>
    </recommendedName>
</protein>
<sequence>MTRTGPRAIFDSAAQSFAALVGGIPDGRWDDPGLGDWNLRALVGHASRSLITVSTYLKTAAQREDVSSAADYYAEIRGYTAGVGAEAILERGRQAGRDLGDDPAATIAALVPRVLAELDHVDDPLIEVIGGMGMRLSSYLPTRTFELTVHGMDIARAVGIEFTPTDDALAEAAALAARVGVRLGDGPSVLLALTGREALPPGFSVV</sequence>
<dbReference type="SUPFAM" id="SSF109854">
    <property type="entry name" value="DinB/YfiT-like putative metalloenzymes"/>
    <property type="match status" value="1"/>
</dbReference>
<reference evidence="2 3" key="1">
    <citation type="submission" date="2021-08" db="EMBL/GenBank/DDBJ databases">
        <title>Draft genome sequence of Mycolicibacterium sp. NGTWS1702 strain.</title>
        <authorList>
            <person name="Matsumoto M."/>
            <person name="Tang B.C.C."/>
            <person name="Machida Y."/>
            <person name="Matoyama H."/>
            <person name="Kishihara T."/>
            <person name="Sato S."/>
            <person name="Kondo I."/>
            <person name="Sano M."/>
            <person name="Kato G."/>
        </authorList>
    </citation>
    <scope>NUCLEOTIDE SEQUENCE [LARGE SCALE GENOMIC DNA]</scope>
    <source>
        <strain evidence="2 3">NGTWSNA01</strain>
    </source>
</reference>
<keyword evidence="3" id="KW-1185">Reference proteome</keyword>
<dbReference type="Pfam" id="PF11716">
    <property type="entry name" value="MDMPI_N"/>
    <property type="match status" value="1"/>
</dbReference>
<dbReference type="NCBIfam" id="TIGR03083">
    <property type="entry name" value="maleylpyruvate isomerase family mycothiol-dependent enzyme"/>
    <property type="match status" value="1"/>
</dbReference>
<proteinExistence type="predicted"/>
<dbReference type="InterPro" id="IPR017517">
    <property type="entry name" value="Maleyloyr_isom"/>
</dbReference>
<accession>A0ABQ4VBZ0</accession>
<evidence type="ECO:0000259" key="1">
    <source>
        <dbReference type="Pfam" id="PF11716"/>
    </source>
</evidence>
<name>A0ABQ4VBZ0_9MYCO</name>
<comment type="caution">
    <text evidence="2">The sequence shown here is derived from an EMBL/GenBank/DDBJ whole genome shotgun (WGS) entry which is preliminary data.</text>
</comment>
<dbReference type="Gene3D" id="1.20.120.450">
    <property type="entry name" value="dinb family like domain"/>
    <property type="match status" value="1"/>
</dbReference>
<dbReference type="Proteomes" id="UP001060504">
    <property type="component" value="Unassembled WGS sequence"/>
</dbReference>
<dbReference type="InterPro" id="IPR024344">
    <property type="entry name" value="MDMPI_metal-binding"/>
</dbReference>